<evidence type="ECO:0008006" key="4">
    <source>
        <dbReference type="Google" id="ProtNLM"/>
    </source>
</evidence>
<name>A0A3A8QZC9_9BACT</name>
<reference evidence="3" key="1">
    <citation type="submission" date="2018-09" db="EMBL/GenBank/DDBJ databases">
        <authorList>
            <person name="Livingstone P.G."/>
            <person name="Whitworth D.E."/>
        </authorList>
    </citation>
    <scope>NUCLEOTIDE SEQUENCE [LARGE SCALE GENOMIC DNA]</scope>
    <source>
        <strain evidence="3">AB050A</strain>
    </source>
</reference>
<protein>
    <recommendedName>
        <fullName evidence="4">Lipoprotein</fullName>
    </recommendedName>
</protein>
<evidence type="ECO:0000256" key="1">
    <source>
        <dbReference type="SAM" id="SignalP"/>
    </source>
</evidence>
<feature type="signal peptide" evidence="1">
    <location>
        <begin position="1"/>
        <end position="22"/>
    </location>
</feature>
<evidence type="ECO:0000313" key="3">
    <source>
        <dbReference type="Proteomes" id="UP000267003"/>
    </source>
</evidence>
<dbReference type="OrthoDB" id="5476861at2"/>
<keyword evidence="1" id="KW-0732">Signal</keyword>
<organism evidence="2 3">
    <name type="scientific">Corallococcus aberystwythensis</name>
    <dbReference type="NCBI Taxonomy" id="2316722"/>
    <lineage>
        <taxon>Bacteria</taxon>
        <taxon>Pseudomonadati</taxon>
        <taxon>Myxococcota</taxon>
        <taxon>Myxococcia</taxon>
        <taxon>Myxococcales</taxon>
        <taxon>Cystobacterineae</taxon>
        <taxon>Myxococcaceae</taxon>
        <taxon>Corallococcus</taxon>
    </lineage>
</organism>
<keyword evidence="3" id="KW-1185">Reference proteome</keyword>
<dbReference type="PROSITE" id="PS51257">
    <property type="entry name" value="PROKAR_LIPOPROTEIN"/>
    <property type="match status" value="1"/>
</dbReference>
<sequence>MFKRAAVLMVSCVALLSGCGGAPQPANEEIRSDAQGLVCEGDGVAVCNGVCTSTYDDVQNCGWCGMRCGVPGGNNVCWYGTCYACDSNQTNCVAI</sequence>
<gene>
    <name evidence="2" type="ORF">D7W81_04525</name>
</gene>
<dbReference type="EMBL" id="RAWK01000017">
    <property type="protein sequence ID" value="RKH73151.1"/>
    <property type="molecule type" value="Genomic_DNA"/>
</dbReference>
<comment type="caution">
    <text evidence="2">The sequence shown here is derived from an EMBL/GenBank/DDBJ whole genome shotgun (WGS) entry which is preliminary data.</text>
</comment>
<proteinExistence type="predicted"/>
<dbReference type="RefSeq" id="WP_120554069.1">
    <property type="nucleotide sequence ID" value="NZ_RAWK01000017.1"/>
</dbReference>
<accession>A0A3A8QZC9</accession>
<dbReference type="AlphaFoldDB" id="A0A3A8QZC9"/>
<evidence type="ECO:0000313" key="2">
    <source>
        <dbReference type="EMBL" id="RKH73151.1"/>
    </source>
</evidence>
<feature type="chain" id="PRO_5017436533" description="Lipoprotein" evidence="1">
    <location>
        <begin position="23"/>
        <end position="95"/>
    </location>
</feature>
<dbReference type="Proteomes" id="UP000267003">
    <property type="component" value="Unassembled WGS sequence"/>
</dbReference>